<sequence>MKDSRFSYVDHELYTQLGGAFFHCQSLQTLMVGYYATAHSGSIDWQATVNELFAAGTSRQIQAQLLKVVREVEIPESLQSQMEYVLLERLWLLHSFHFECGPSIFSDSLQPEVGERLEALIFQAQRLIEHLQDDLMQRQLKSAEKESDVLRITASIDNFLTARRMLVSS</sequence>
<dbReference type="KEGG" id="ome:OLMES_3458"/>
<dbReference type="RefSeq" id="WP_087462386.1">
    <property type="nucleotide sequence ID" value="NZ_CP021425.1"/>
</dbReference>
<dbReference type="AlphaFoldDB" id="A0A1Y0IDP9"/>
<keyword evidence="2" id="KW-1185">Reference proteome</keyword>
<reference evidence="1 2" key="1">
    <citation type="submission" date="2017-05" db="EMBL/GenBank/DDBJ databases">
        <title>Genomic insights into alkan degradation activity of Oleiphilus messinensis.</title>
        <authorList>
            <person name="Kozyavkin S.A."/>
            <person name="Slesarev A.I."/>
            <person name="Golyshin P.N."/>
            <person name="Korzhenkov A."/>
            <person name="Golyshina O.N."/>
            <person name="Toshchakov S.V."/>
        </authorList>
    </citation>
    <scope>NUCLEOTIDE SEQUENCE [LARGE SCALE GENOMIC DNA]</scope>
    <source>
        <strain evidence="1 2">ME102</strain>
    </source>
</reference>
<proteinExistence type="predicted"/>
<name>A0A1Y0IDP9_9GAMM</name>
<gene>
    <name evidence="1" type="ORF">OLMES_3458</name>
</gene>
<organism evidence="1 2">
    <name type="scientific">Oleiphilus messinensis</name>
    <dbReference type="NCBI Taxonomy" id="141451"/>
    <lineage>
        <taxon>Bacteria</taxon>
        <taxon>Pseudomonadati</taxon>
        <taxon>Pseudomonadota</taxon>
        <taxon>Gammaproteobacteria</taxon>
        <taxon>Oceanospirillales</taxon>
        <taxon>Oleiphilaceae</taxon>
        <taxon>Oleiphilus</taxon>
    </lineage>
</organism>
<evidence type="ECO:0000313" key="1">
    <source>
        <dbReference type="EMBL" id="ARU57494.1"/>
    </source>
</evidence>
<evidence type="ECO:0000313" key="2">
    <source>
        <dbReference type="Proteomes" id="UP000196027"/>
    </source>
</evidence>
<accession>A0A1Y0IDP9</accession>
<protein>
    <submittedName>
        <fullName evidence="1">Uncharacterized protein</fullName>
    </submittedName>
</protein>
<dbReference type="Proteomes" id="UP000196027">
    <property type="component" value="Chromosome"/>
</dbReference>
<dbReference type="EMBL" id="CP021425">
    <property type="protein sequence ID" value="ARU57494.1"/>
    <property type="molecule type" value="Genomic_DNA"/>
</dbReference>